<accession>A0A669QHR9</accession>
<dbReference type="RefSeq" id="XP_031467461.1">
    <property type="nucleotide sequence ID" value="XM_031611601.1"/>
</dbReference>
<comment type="subcellular location">
    <subcellularLocation>
        <location evidence="2">Chromosome</location>
        <location evidence="2">Centromere</location>
    </subcellularLocation>
    <subcellularLocation>
        <location evidence="1">Nucleus</location>
    </subcellularLocation>
</comment>
<dbReference type="OMA" id="QNEIILC"/>
<keyword evidence="4" id="KW-0158">Chromosome</keyword>
<evidence type="ECO:0000256" key="2">
    <source>
        <dbReference type="ARBA" id="ARBA00004584"/>
    </source>
</evidence>
<keyword evidence="5" id="KW-0175">Coiled coil</keyword>
<dbReference type="InterPro" id="IPR020993">
    <property type="entry name" value="Centromere_CenpK"/>
</dbReference>
<evidence type="ECO:0000256" key="5">
    <source>
        <dbReference type="ARBA" id="ARBA00023054"/>
    </source>
</evidence>
<dbReference type="Ensembl" id="ENSPCLT00000027908.1">
    <property type="protein sequence ID" value="ENSPCLP00000020274.1"/>
    <property type="gene ID" value="ENSPCLG00000017633.1"/>
</dbReference>
<dbReference type="PANTHER" id="PTHR14401:SF6">
    <property type="entry name" value="CENTROMERE PROTEIN K"/>
    <property type="match status" value="1"/>
</dbReference>
<dbReference type="RefSeq" id="XP_031467462.1">
    <property type="nucleotide sequence ID" value="XM_031611602.1"/>
</dbReference>
<dbReference type="GO" id="GO:0000070">
    <property type="term" value="P:mitotic sister chromatid segregation"/>
    <property type="evidence" value="ECO:0007669"/>
    <property type="project" value="TreeGrafter"/>
</dbReference>
<evidence type="ECO:0000313" key="8">
    <source>
        <dbReference type="Ensembl" id="ENSPCLP00000020274.1"/>
    </source>
</evidence>
<dbReference type="GO" id="GO:0000775">
    <property type="term" value="C:chromosome, centromeric region"/>
    <property type="evidence" value="ECO:0007669"/>
    <property type="project" value="UniProtKB-SubCell"/>
</dbReference>
<dbReference type="GO" id="GO:0051382">
    <property type="term" value="P:kinetochore assembly"/>
    <property type="evidence" value="ECO:0007669"/>
    <property type="project" value="InterPro"/>
</dbReference>
<reference evidence="8" key="1">
    <citation type="submission" date="2025-08" db="UniProtKB">
        <authorList>
            <consortium name="Ensembl"/>
        </authorList>
    </citation>
    <scope>IDENTIFICATION</scope>
</reference>
<evidence type="ECO:0000256" key="1">
    <source>
        <dbReference type="ARBA" id="ARBA00004123"/>
    </source>
</evidence>
<keyword evidence="7" id="KW-0137">Centromere</keyword>
<reference evidence="8" key="2">
    <citation type="submission" date="2025-09" db="UniProtKB">
        <authorList>
            <consortium name="Ensembl"/>
        </authorList>
    </citation>
    <scope>IDENTIFICATION</scope>
</reference>
<protein>
    <submittedName>
        <fullName evidence="8">Centromere protein K</fullName>
    </submittedName>
</protein>
<evidence type="ECO:0000256" key="3">
    <source>
        <dbReference type="ARBA" id="ARBA00005795"/>
    </source>
</evidence>
<dbReference type="AlphaFoldDB" id="A0A669QHR9"/>
<dbReference type="CTD" id="64105"/>
<keyword evidence="9" id="KW-1185">Reference proteome</keyword>
<dbReference type="KEGG" id="pcoc:116241005"/>
<dbReference type="GeneID" id="116241005"/>
<dbReference type="Proteomes" id="UP000472261">
    <property type="component" value="Unplaced"/>
</dbReference>
<evidence type="ECO:0000256" key="7">
    <source>
        <dbReference type="ARBA" id="ARBA00023328"/>
    </source>
</evidence>
<sequence length="284" mass="33343">MNQSIFENFAPSDSIENAEKLPEMMNDSVCPVDATEELLRECENIWKEMEKCQSKLTLLTAEPVPESDAKVSLLLTRMQALRAEYYQWQKRNPELISTNPEVLLLLGEEELQKLQKELEMVLSAVQSKNEKLKEDLEREQQWHDEQVQALNTFKEMEEEMKKEVVTDSEKRVFQELKNQVSELKEYKKKLLNALGEFLEEHFPLPEKNGNAKKKRFSEEPSEQVITMHEILEILLNQLMSTPHEPYVTADDSFWPPYLELLLRSGIVLRHPEDPNMIRLEAFHE</sequence>
<dbReference type="OrthoDB" id="9445768at2759"/>
<keyword evidence="6" id="KW-0539">Nucleus</keyword>
<dbReference type="GO" id="GO:0005634">
    <property type="term" value="C:nucleus"/>
    <property type="evidence" value="ECO:0007669"/>
    <property type="project" value="UniProtKB-SubCell"/>
</dbReference>
<organism evidence="8 9">
    <name type="scientific">Phasianus colchicus</name>
    <name type="common">Common pheasant</name>
    <dbReference type="NCBI Taxonomy" id="9054"/>
    <lineage>
        <taxon>Eukaryota</taxon>
        <taxon>Metazoa</taxon>
        <taxon>Chordata</taxon>
        <taxon>Craniata</taxon>
        <taxon>Vertebrata</taxon>
        <taxon>Euteleostomi</taxon>
        <taxon>Archelosauria</taxon>
        <taxon>Archosauria</taxon>
        <taxon>Dinosauria</taxon>
        <taxon>Saurischia</taxon>
        <taxon>Theropoda</taxon>
        <taxon>Coelurosauria</taxon>
        <taxon>Aves</taxon>
        <taxon>Neognathae</taxon>
        <taxon>Galloanserae</taxon>
        <taxon>Galliformes</taxon>
        <taxon>Phasianidae</taxon>
        <taxon>Phasianinae</taxon>
        <taxon>Phasianus</taxon>
    </lineage>
</organism>
<dbReference type="Pfam" id="PF11802">
    <property type="entry name" value="CENP-K"/>
    <property type="match status" value="1"/>
</dbReference>
<name>A0A669QHR9_PHACC</name>
<comment type="similarity">
    <text evidence="3">Belongs to the CENP-K/MCM22 family.</text>
</comment>
<dbReference type="PANTHER" id="PTHR14401">
    <property type="entry name" value="CENTROMERE PROTEIN K"/>
    <property type="match status" value="1"/>
</dbReference>
<evidence type="ECO:0000256" key="4">
    <source>
        <dbReference type="ARBA" id="ARBA00022454"/>
    </source>
</evidence>
<gene>
    <name evidence="8" type="primary">CENPK</name>
</gene>
<evidence type="ECO:0000256" key="6">
    <source>
        <dbReference type="ARBA" id="ARBA00023242"/>
    </source>
</evidence>
<evidence type="ECO:0000313" key="9">
    <source>
        <dbReference type="Proteomes" id="UP000472261"/>
    </source>
</evidence>
<proteinExistence type="inferred from homology"/>